<dbReference type="PROSITE" id="PS00622">
    <property type="entry name" value="HTH_LUXR_1"/>
    <property type="match status" value="1"/>
</dbReference>
<dbReference type="Pfam" id="PF13191">
    <property type="entry name" value="AAA_16"/>
    <property type="match status" value="1"/>
</dbReference>
<evidence type="ECO:0000313" key="6">
    <source>
        <dbReference type="Proteomes" id="UP001057738"/>
    </source>
</evidence>
<accession>A0ABY5Q7V3</accession>
<geneLocation type="plasmid" evidence="5 6">
    <name>unnamed1</name>
</geneLocation>
<dbReference type="InterPro" id="IPR011990">
    <property type="entry name" value="TPR-like_helical_dom_sf"/>
</dbReference>
<dbReference type="PROSITE" id="PS50043">
    <property type="entry name" value="HTH_LUXR_2"/>
    <property type="match status" value="1"/>
</dbReference>
<dbReference type="Proteomes" id="UP001057738">
    <property type="component" value="Plasmid unnamed1"/>
</dbReference>
<dbReference type="EMBL" id="CP102515">
    <property type="protein sequence ID" value="UUY52527.1"/>
    <property type="molecule type" value="Genomic_DNA"/>
</dbReference>
<feature type="domain" description="HTH luxR-type" evidence="4">
    <location>
        <begin position="793"/>
        <end position="858"/>
    </location>
</feature>
<dbReference type="Pfam" id="PF00196">
    <property type="entry name" value="GerE"/>
    <property type="match status" value="1"/>
</dbReference>
<dbReference type="InterPro" id="IPR041664">
    <property type="entry name" value="AAA_16"/>
</dbReference>
<dbReference type="PRINTS" id="PR00038">
    <property type="entry name" value="HTHLUXR"/>
</dbReference>
<keyword evidence="6" id="KW-1185">Reference proteome</keyword>
<reference evidence="5" key="1">
    <citation type="submission" date="2022-08" db="EMBL/GenBank/DDBJ databases">
        <authorList>
            <person name="Tian L."/>
        </authorList>
    </citation>
    <scope>NUCLEOTIDE SEQUENCE</scope>
    <source>
        <strain evidence="5">CM253</strain>
        <plasmid evidence="5">unnamed1</plasmid>
    </source>
</reference>
<gene>
    <name evidence="5" type="ORF">NRK68_34970</name>
</gene>
<dbReference type="PANTHER" id="PTHR16305">
    <property type="entry name" value="TESTICULAR SOLUBLE ADENYLYL CYCLASE"/>
    <property type="match status" value="1"/>
</dbReference>
<dbReference type="SUPFAM" id="SSF46894">
    <property type="entry name" value="C-terminal effector domain of the bipartite response regulators"/>
    <property type="match status" value="1"/>
</dbReference>
<feature type="region of interest" description="Disordered" evidence="3">
    <location>
        <begin position="782"/>
        <end position="805"/>
    </location>
</feature>
<keyword evidence="1" id="KW-0547">Nucleotide-binding</keyword>
<organism evidence="5 6">
    <name type="scientific">Streptomyces yangpuensis</name>
    <dbReference type="NCBI Taxonomy" id="1648182"/>
    <lineage>
        <taxon>Bacteria</taxon>
        <taxon>Bacillati</taxon>
        <taxon>Actinomycetota</taxon>
        <taxon>Actinomycetes</taxon>
        <taxon>Kitasatosporales</taxon>
        <taxon>Streptomycetaceae</taxon>
        <taxon>Streptomyces</taxon>
    </lineage>
</organism>
<evidence type="ECO:0000259" key="4">
    <source>
        <dbReference type="PROSITE" id="PS50043"/>
    </source>
</evidence>
<dbReference type="Gene3D" id="1.25.40.10">
    <property type="entry name" value="Tetratricopeptide repeat domain"/>
    <property type="match status" value="1"/>
</dbReference>
<dbReference type="InterPro" id="IPR016032">
    <property type="entry name" value="Sig_transdc_resp-reg_C-effctor"/>
</dbReference>
<evidence type="ECO:0000256" key="1">
    <source>
        <dbReference type="ARBA" id="ARBA00022741"/>
    </source>
</evidence>
<dbReference type="Gene3D" id="1.10.10.10">
    <property type="entry name" value="Winged helix-like DNA-binding domain superfamily/Winged helix DNA-binding domain"/>
    <property type="match status" value="1"/>
</dbReference>
<name>A0ABY5Q7V3_9ACTN</name>
<evidence type="ECO:0000313" key="5">
    <source>
        <dbReference type="EMBL" id="UUY52527.1"/>
    </source>
</evidence>
<keyword evidence="5" id="KW-0614">Plasmid</keyword>
<keyword evidence="2" id="KW-0067">ATP-binding</keyword>
<dbReference type="SMART" id="SM00421">
    <property type="entry name" value="HTH_LUXR"/>
    <property type="match status" value="1"/>
</dbReference>
<protein>
    <submittedName>
        <fullName evidence="5">AAA family ATPase</fullName>
    </submittedName>
</protein>
<dbReference type="PANTHER" id="PTHR16305:SF35">
    <property type="entry name" value="TRANSCRIPTIONAL ACTIVATOR DOMAIN"/>
    <property type="match status" value="1"/>
</dbReference>
<dbReference type="InterPro" id="IPR000792">
    <property type="entry name" value="Tscrpt_reg_LuxR_C"/>
</dbReference>
<proteinExistence type="predicted"/>
<sequence length="863" mass="92262">MGRKSVIGTLDAALADCVAGRSRIVWIEGAAGCGKSALADALVESAAEAGATVLSAVASPDERAVPLGVVRQLLHGEQLFALPRPAGGNGTPSWAEALRVFCTEVRELSLDAPVVVCIDDVQHADVESLHYVQYLARHARSAAVLVVLTGSAHAETLDAVFTTEVMRQPHFRRVRLSLLTADEAAAVLGGEADPLCTELHRISGGNPLLMRALAEERDHRPAPAEPFAPEPGGPYAQALTTCLHRTGPVALGMARALALLGEQGSVERAARLLEIDLPTARRAVAALEAAGLLKDARFPHPGATGAVLEDAGAVLRGEMHRRAAQVLREDAGPATAVAAHLLASADEGATAVPPVTPHEVEVLREAAEELLTRDDARGAARLLELALHACEEMGAGGTEQDRAQRAGLRLRMARLTARFDPTAAERQLTALLDPRSPDRPAPEQIQQLAGLLLTQGRVAEAEELASGTESPGASPLDTVLDSPAAVSERLLQSARLTDATLTPLARAVRSLVCSDHPERAVPWSRRLLEEAQRAEAPGWTALFATLYAEALLRLGDLRGARTYATAALEALPEKNGIFPCGPTAVLIRACTAMGQYTEASRLADRQVSPRLLATLPGLSYLRARGVYHLAVNQPHAALADFLETGRLLESWNIDRPAFLPWRTDAAEALLRLGEDRQAEQLVLQQLALPDARRPWVRGISLRLRAMTGEPKWRITTLGQAIDELHRSGDRLEAARAMAELGRALQADGAPAKGSAMIRTAWNLAKDTEATALCKEILPDAPLTPERTVPAPAEGETRTKLSSSEQRVATLAAQGLTNREISAKLYLTVSTVEQHLTRVYRKLQISSRGELPLGLERDHSAPLR</sequence>
<dbReference type="CDD" id="cd06170">
    <property type="entry name" value="LuxR_C_like"/>
    <property type="match status" value="1"/>
</dbReference>
<evidence type="ECO:0000256" key="3">
    <source>
        <dbReference type="SAM" id="MobiDB-lite"/>
    </source>
</evidence>
<dbReference type="Gene3D" id="3.40.50.300">
    <property type="entry name" value="P-loop containing nucleotide triphosphate hydrolases"/>
    <property type="match status" value="1"/>
</dbReference>
<dbReference type="InterPro" id="IPR036388">
    <property type="entry name" value="WH-like_DNA-bd_sf"/>
</dbReference>
<evidence type="ECO:0000256" key="2">
    <source>
        <dbReference type="ARBA" id="ARBA00022840"/>
    </source>
</evidence>
<dbReference type="SUPFAM" id="SSF52540">
    <property type="entry name" value="P-loop containing nucleoside triphosphate hydrolases"/>
    <property type="match status" value="1"/>
</dbReference>
<dbReference type="InterPro" id="IPR027417">
    <property type="entry name" value="P-loop_NTPase"/>
</dbReference>